<dbReference type="InterPro" id="IPR003661">
    <property type="entry name" value="HisK_dim/P_dom"/>
</dbReference>
<keyword evidence="8" id="KW-0547">Nucleotide-binding</keyword>
<dbReference type="SMART" id="SM00387">
    <property type="entry name" value="HATPase_c"/>
    <property type="match status" value="1"/>
</dbReference>
<evidence type="ECO:0000256" key="9">
    <source>
        <dbReference type="ARBA" id="ARBA00022777"/>
    </source>
</evidence>
<comment type="caution">
    <text evidence="17">The sequence shown here is derived from an EMBL/GenBank/DDBJ whole genome shotgun (WGS) entry which is preliminary data.</text>
</comment>
<dbReference type="SUPFAM" id="SSF47384">
    <property type="entry name" value="Homodimeric domain of signal transducing histidine kinase"/>
    <property type="match status" value="1"/>
</dbReference>
<dbReference type="SMART" id="SM00304">
    <property type="entry name" value="HAMP"/>
    <property type="match status" value="1"/>
</dbReference>
<keyword evidence="11" id="KW-0902">Two-component regulatory system</keyword>
<dbReference type="PRINTS" id="PR00344">
    <property type="entry name" value="BCTRLSENSOR"/>
</dbReference>
<sequence>MNKFRTRLLFTIISLVVVVVIALGMLMNQLIKGFYVENFNKRIQKEVQYLALEIQQDGIAYAAAHPAVLKRAEELLKVRITLVDKHGDIIYDSVNDRKEPDRSLMDKIAERPDAVSVQHAGNDAYYYGTMIADGQQDTYLILQLAVNSIASVQQQIWGLLVGSFLFACIMIVLIGLRVTARYTRPIEAATRVAIELAKGNYKARAYENHADETGMLSQAINILARNLQEMVSQQEMQQDRLHTLIENMGSGMILIDSRGYISLVNRSYKEIFRVTDEQFLHQLYYEAFPHQEVISLVEDIFMTEVKVRKQMLLPLEIERRHFEVYGAPIIGTNHEWKGIVLVFHDITELKRLEQMRKDFLANVSHELRTPITSIKGFSETLLDGAMENEKLRENFLSIILKESDRMQNLIEDLLDLSKIEQQGFQLNMGRVDLRVLLEEIVLLLKHKAEAKQIDLQLQAERDVFAAGDPHRLKQVFLNLISNAISYTPPEGSVTVELGLRDSWAVVRVSDTGIGISREEIPRIFERFYRVDKARSRNTGGTGLGLSIVKHLVEAHHGSITVESTVGAGTTFTVMLQKY</sequence>
<dbReference type="PANTHER" id="PTHR45453">
    <property type="entry name" value="PHOSPHATE REGULON SENSOR PROTEIN PHOR"/>
    <property type="match status" value="1"/>
</dbReference>
<dbReference type="Gene3D" id="1.10.287.130">
    <property type="match status" value="1"/>
</dbReference>
<dbReference type="SMART" id="SM00091">
    <property type="entry name" value="PAS"/>
    <property type="match status" value="1"/>
</dbReference>
<keyword evidence="10" id="KW-0067">ATP-binding</keyword>
<evidence type="ECO:0000256" key="2">
    <source>
        <dbReference type="ARBA" id="ARBA00004314"/>
    </source>
</evidence>
<evidence type="ECO:0000256" key="8">
    <source>
        <dbReference type="ARBA" id="ARBA00022741"/>
    </source>
</evidence>
<protein>
    <recommendedName>
        <fullName evidence="4">histidine kinase</fullName>
        <ecNumber evidence="4">2.7.13.3</ecNumber>
    </recommendedName>
</protein>
<dbReference type="FunFam" id="3.30.450.20:FF:000071">
    <property type="entry name" value="PAS domain-containing sensor histidine kinase"/>
    <property type="match status" value="1"/>
</dbReference>
<feature type="domain" description="HAMP" evidence="16">
    <location>
        <begin position="180"/>
        <end position="232"/>
    </location>
</feature>
<evidence type="ECO:0000256" key="5">
    <source>
        <dbReference type="ARBA" id="ARBA00022475"/>
    </source>
</evidence>
<evidence type="ECO:0000256" key="3">
    <source>
        <dbReference type="ARBA" id="ARBA00004651"/>
    </source>
</evidence>
<dbReference type="InterPro" id="IPR050351">
    <property type="entry name" value="BphY/WalK/GraS-like"/>
</dbReference>
<dbReference type="CDD" id="cd00130">
    <property type="entry name" value="PAS"/>
    <property type="match status" value="1"/>
</dbReference>
<dbReference type="InterPro" id="IPR003594">
    <property type="entry name" value="HATPase_dom"/>
</dbReference>
<dbReference type="NCBIfam" id="NF046044">
    <property type="entry name" value="PnpS"/>
    <property type="match status" value="1"/>
</dbReference>
<dbReference type="GO" id="GO:0016036">
    <property type="term" value="P:cellular response to phosphate starvation"/>
    <property type="evidence" value="ECO:0007669"/>
    <property type="project" value="TreeGrafter"/>
</dbReference>
<comment type="catalytic activity">
    <reaction evidence="1">
        <text>ATP + protein L-histidine = ADP + protein N-phospho-L-histidine.</text>
        <dbReference type="EC" id="2.7.13.3"/>
    </reaction>
</comment>
<dbReference type="CDD" id="cd00075">
    <property type="entry name" value="HATPase"/>
    <property type="match status" value="1"/>
</dbReference>
<dbReference type="Pfam" id="PF16736">
    <property type="entry name" value="sCache_like"/>
    <property type="match status" value="1"/>
</dbReference>
<dbReference type="Pfam" id="PF02518">
    <property type="entry name" value="HATPase_c"/>
    <property type="match status" value="1"/>
</dbReference>
<evidence type="ECO:0000259" key="15">
    <source>
        <dbReference type="PROSITE" id="PS50112"/>
    </source>
</evidence>
<evidence type="ECO:0000259" key="14">
    <source>
        <dbReference type="PROSITE" id="PS50109"/>
    </source>
</evidence>
<dbReference type="PANTHER" id="PTHR45453:SF1">
    <property type="entry name" value="PHOSPHATE REGULON SENSOR PROTEIN PHOR"/>
    <property type="match status" value="1"/>
</dbReference>
<evidence type="ECO:0000313" key="17">
    <source>
        <dbReference type="EMBL" id="MCP8967423.1"/>
    </source>
</evidence>
<dbReference type="EMBL" id="JANCLT010000001">
    <property type="protein sequence ID" value="MCP8967423.1"/>
    <property type="molecule type" value="Genomic_DNA"/>
</dbReference>
<dbReference type="InterPro" id="IPR036097">
    <property type="entry name" value="HisK_dim/P_sf"/>
</dbReference>
<dbReference type="Pfam" id="PF00989">
    <property type="entry name" value="PAS"/>
    <property type="match status" value="1"/>
</dbReference>
<keyword evidence="13" id="KW-0812">Transmembrane</keyword>
<feature type="transmembrane region" description="Helical" evidence="13">
    <location>
        <begin position="156"/>
        <end position="176"/>
    </location>
</feature>
<evidence type="ECO:0000259" key="16">
    <source>
        <dbReference type="PROSITE" id="PS50885"/>
    </source>
</evidence>
<dbReference type="InterPro" id="IPR004358">
    <property type="entry name" value="Sig_transdc_His_kin-like_C"/>
</dbReference>
<dbReference type="Gene3D" id="3.30.450.20">
    <property type="entry name" value="PAS domain"/>
    <property type="match status" value="2"/>
</dbReference>
<evidence type="ECO:0000313" key="18">
    <source>
        <dbReference type="Proteomes" id="UP001156102"/>
    </source>
</evidence>
<dbReference type="Pfam" id="PF00672">
    <property type="entry name" value="HAMP"/>
    <property type="match status" value="1"/>
</dbReference>
<evidence type="ECO:0000256" key="1">
    <source>
        <dbReference type="ARBA" id="ARBA00000085"/>
    </source>
</evidence>
<comment type="subcellular location">
    <subcellularLocation>
        <location evidence="3">Cell membrane</location>
        <topology evidence="3">Multi-pass membrane protein</topology>
    </subcellularLocation>
    <subcellularLocation>
        <location evidence="2">Membrane raft</location>
        <topology evidence="2">Multi-pass membrane protein</topology>
    </subcellularLocation>
</comment>
<dbReference type="AlphaFoldDB" id="A0AA42BRI6"/>
<proteinExistence type="predicted"/>
<dbReference type="Gene3D" id="3.30.565.10">
    <property type="entry name" value="Histidine kinase-like ATPase, C-terminal domain"/>
    <property type="match status" value="1"/>
</dbReference>
<dbReference type="InterPro" id="IPR013767">
    <property type="entry name" value="PAS_fold"/>
</dbReference>
<dbReference type="EC" id="2.7.13.3" evidence="4"/>
<evidence type="ECO:0000256" key="7">
    <source>
        <dbReference type="ARBA" id="ARBA00022679"/>
    </source>
</evidence>
<dbReference type="InterPro" id="IPR003660">
    <property type="entry name" value="HAMP_dom"/>
</dbReference>
<dbReference type="SUPFAM" id="SSF55874">
    <property type="entry name" value="ATPase domain of HSP90 chaperone/DNA topoisomerase II/histidine kinase"/>
    <property type="match status" value="1"/>
</dbReference>
<dbReference type="GO" id="GO:0005524">
    <property type="term" value="F:ATP binding"/>
    <property type="evidence" value="ECO:0007669"/>
    <property type="project" value="UniProtKB-KW"/>
</dbReference>
<keyword evidence="5" id="KW-1003">Cell membrane</keyword>
<dbReference type="InterPro" id="IPR005467">
    <property type="entry name" value="His_kinase_dom"/>
</dbReference>
<keyword evidence="7" id="KW-0808">Transferase</keyword>
<dbReference type="CDD" id="cd00082">
    <property type="entry name" value="HisKA"/>
    <property type="match status" value="1"/>
</dbReference>
<dbReference type="GO" id="GO:0004721">
    <property type="term" value="F:phosphoprotein phosphatase activity"/>
    <property type="evidence" value="ECO:0007669"/>
    <property type="project" value="TreeGrafter"/>
</dbReference>
<keyword evidence="13" id="KW-1133">Transmembrane helix</keyword>
<organism evidence="17 18">
    <name type="scientific">Ectobacillus ponti</name>
    <dbReference type="NCBI Taxonomy" id="2961894"/>
    <lineage>
        <taxon>Bacteria</taxon>
        <taxon>Bacillati</taxon>
        <taxon>Bacillota</taxon>
        <taxon>Bacilli</taxon>
        <taxon>Bacillales</taxon>
        <taxon>Bacillaceae</taxon>
        <taxon>Ectobacillus</taxon>
    </lineage>
</organism>
<feature type="domain" description="PAS" evidence="15">
    <location>
        <begin position="237"/>
        <end position="308"/>
    </location>
</feature>
<dbReference type="InterPro" id="IPR031967">
    <property type="entry name" value="PhoR_single_Cache-like_dom"/>
</dbReference>
<dbReference type="Proteomes" id="UP001156102">
    <property type="component" value="Unassembled WGS sequence"/>
</dbReference>
<feature type="domain" description="Histidine kinase" evidence="14">
    <location>
        <begin position="362"/>
        <end position="578"/>
    </location>
</feature>
<dbReference type="PROSITE" id="PS50112">
    <property type="entry name" value="PAS"/>
    <property type="match status" value="1"/>
</dbReference>
<dbReference type="FunFam" id="1.10.287.130:FF:000001">
    <property type="entry name" value="Two-component sensor histidine kinase"/>
    <property type="match status" value="1"/>
</dbReference>
<evidence type="ECO:0000256" key="4">
    <source>
        <dbReference type="ARBA" id="ARBA00012438"/>
    </source>
</evidence>
<dbReference type="GO" id="GO:0045121">
    <property type="term" value="C:membrane raft"/>
    <property type="evidence" value="ECO:0007669"/>
    <property type="project" value="UniProtKB-SubCell"/>
</dbReference>
<dbReference type="SMART" id="SM00388">
    <property type="entry name" value="HisKA"/>
    <property type="match status" value="1"/>
</dbReference>
<dbReference type="InterPro" id="IPR000014">
    <property type="entry name" value="PAS"/>
</dbReference>
<evidence type="ECO:0000256" key="12">
    <source>
        <dbReference type="ARBA" id="ARBA00023136"/>
    </source>
</evidence>
<dbReference type="InterPro" id="IPR036890">
    <property type="entry name" value="HATPase_C_sf"/>
</dbReference>
<gene>
    <name evidence="17" type="ORF">NK662_02570</name>
</gene>
<dbReference type="SUPFAM" id="SSF55785">
    <property type="entry name" value="PYP-like sensor domain (PAS domain)"/>
    <property type="match status" value="1"/>
</dbReference>
<dbReference type="Gene3D" id="1.10.8.500">
    <property type="entry name" value="HAMP domain in histidine kinase"/>
    <property type="match status" value="1"/>
</dbReference>
<dbReference type="PROSITE" id="PS50885">
    <property type="entry name" value="HAMP"/>
    <property type="match status" value="1"/>
</dbReference>
<evidence type="ECO:0000256" key="11">
    <source>
        <dbReference type="ARBA" id="ARBA00023012"/>
    </source>
</evidence>
<dbReference type="InterPro" id="IPR035965">
    <property type="entry name" value="PAS-like_dom_sf"/>
</dbReference>
<feature type="transmembrane region" description="Helical" evidence="13">
    <location>
        <begin position="7"/>
        <end position="27"/>
    </location>
</feature>
<dbReference type="NCBIfam" id="TIGR00229">
    <property type="entry name" value="sensory_box"/>
    <property type="match status" value="1"/>
</dbReference>
<evidence type="ECO:0000256" key="13">
    <source>
        <dbReference type="SAM" id="Phobius"/>
    </source>
</evidence>
<keyword evidence="9 17" id="KW-0418">Kinase</keyword>
<dbReference type="GO" id="GO:0000155">
    <property type="term" value="F:phosphorelay sensor kinase activity"/>
    <property type="evidence" value="ECO:0007669"/>
    <property type="project" value="InterPro"/>
</dbReference>
<evidence type="ECO:0000256" key="6">
    <source>
        <dbReference type="ARBA" id="ARBA00022553"/>
    </source>
</evidence>
<dbReference type="GO" id="GO:0005886">
    <property type="term" value="C:plasma membrane"/>
    <property type="evidence" value="ECO:0007669"/>
    <property type="project" value="UniProtKB-SubCell"/>
</dbReference>
<dbReference type="PROSITE" id="PS50109">
    <property type="entry name" value="HIS_KIN"/>
    <property type="match status" value="1"/>
</dbReference>
<dbReference type="Pfam" id="PF00512">
    <property type="entry name" value="HisKA"/>
    <property type="match status" value="1"/>
</dbReference>
<evidence type="ECO:0000256" key="10">
    <source>
        <dbReference type="ARBA" id="ARBA00022840"/>
    </source>
</evidence>
<accession>A0AA42BRI6</accession>
<name>A0AA42BRI6_9BACI</name>
<dbReference type="CDD" id="cd06225">
    <property type="entry name" value="HAMP"/>
    <property type="match status" value="1"/>
</dbReference>
<dbReference type="RefSeq" id="WP_254757041.1">
    <property type="nucleotide sequence ID" value="NZ_JANCLT010000001.1"/>
</dbReference>
<keyword evidence="18" id="KW-1185">Reference proteome</keyword>
<reference evidence="17" key="1">
    <citation type="submission" date="2022-07" db="EMBL/GenBank/DDBJ databases">
        <authorList>
            <person name="Li W.-J."/>
            <person name="Deng Q.-Q."/>
        </authorList>
    </citation>
    <scope>NUCLEOTIDE SEQUENCE</scope>
    <source>
        <strain evidence="17">SYSU M60031</strain>
    </source>
</reference>
<keyword evidence="12 13" id="KW-0472">Membrane</keyword>
<dbReference type="SUPFAM" id="SSF158472">
    <property type="entry name" value="HAMP domain-like"/>
    <property type="match status" value="1"/>
</dbReference>
<dbReference type="FunFam" id="3.30.565.10:FF:000023">
    <property type="entry name" value="PAS domain-containing sensor histidine kinase"/>
    <property type="match status" value="1"/>
</dbReference>
<dbReference type="GO" id="GO:0006355">
    <property type="term" value="P:regulation of DNA-templated transcription"/>
    <property type="evidence" value="ECO:0007669"/>
    <property type="project" value="InterPro"/>
</dbReference>
<keyword evidence="6" id="KW-0597">Phosphoprotein</keyword>